<dbReference type="PIRSF" id="PIRSF004505">
    <property type="entry name" value="MT_bac"/>
    <property type="match status" value="1"/>
</dbReference>
<evidence type="ECO:0000256" key="4">
    <source>
        <dbReference type="ARBA" id="ARBA00022691"/>
    </source>
</evidence>
<evidence type="ECO:0000256" key="6">
    <source>
        <dbReference type="HAMAP-Rule" id="MF_00658"/>
    </source>
</evidence>
<evidence type="ECO:0000256" key="1">
    <source>
        <dbReference type="ARBA" id="ARBA00022552"/>
    </source>
</evidence>
<keyword evidence="1 6" id="KW-0698">rRNA processing</keyword>
<comment type="catalytic activity">
    <reaction evidence="6">
        <text>pseudouridine(1915) in 23S rRNA + S-adenosyl-L-methionine = N(3)-methylpseudouridine(1915) in 23S rRNA + S-adenosyl-L-homocysteine + H(+)</text>
        <dbReference type="Rhea" id="RHEA:42752"/>
        <dbReference type="Rhea" id="RHEA-COMP:10221"/>
        <dbReference type="Rhea" id="RHEA-COMP:10222"/>
        <dbReference type="ChEBI" id="CHEBI:15378"/>
        <dbReference type="ChEBI" id="CHEBI:57856"/>
        <dbReference type="ChEBI" id="CHEBI:59789"/>
        <dbReference type="ChEBI" id="CHEBI:65314"/>
        <dbReference type="ChEBI" id="CHEBI:74486"/>
        <dbReference type="EC" id="2.1.1.177"/>
    </reaction>
</comment>
<name>A0A1M5WR94_9FIRM</name>
<reference evidence="8" key="1">
    <citation type="submission" date="2016-11" db="EMBL/GenBank/DDBJ databases">
        <authorList>
            <person name="Varghese N."/>
            <person name="Submissions S."/>
        </authorList>
    </citation>
    <scope>NUCLEOTIDE SEQUENCE [LARGE SCALE GENOMIC DNA]</scope>
    <source>
        <strain evidence="8">DSM 13643</strain>
    </source>
</reference>
<keyword evidence="2 6" id="KW-0489">Methyltransferase</keyword>
<proteinExistence type="inferred from homology"/>
<sequence>MNIKIITTEKIREKFAKEAINEYSKRLSRYCKLKFVEVKDKKQLQKEITDKTYLVLVSIEGNLISSEELANKISNLALTGKSDITFLIIYGEVKNEIKERADYHLAISNMAMDISVLIIIMYEQIYRAYRIINNEPYHK</sequence>
<protein>
    <recommendedName>
        <fullName evidence="6">Ribosomal RNA large subunit methyltransferase H</fullName>
        <ecNumber evidence="6">2.1.1.177</ecNumber>
    </recommendedName>
    <alternativeName>
        <fullName evidence="6">23S rRNA (pseudouridine1915-N3)-methyltransferase</fullName>
    </alternativeName>
    <alternativeName>
        <fullName evidence="6">23S rRNA m3Psi1915 methyltransferase</fullName>
    </alternativeName>
    <alternativeName>
        <fullName evidence="6">rRNA (pseudouridine-N3-)-methyltransferase RlmH</fullName>
    </alternativeName>
</protein>
<comment type="similarity">
    <text evidence="5 6">Belongs to the RNA methyltransferase RlmH family.</text>
</comment>
<dbReference type="AlphaFoldDB" id="A0A1M5WR94"/>
<dbReference type="Proteomes" id="UP000183967">
    <property type="component" value="Unassembled WGS sequence"/>
</dbReference>
<evidence type="ECO:0000313" key="8">
    <source>
        <dbReference type="Proteomes" id="UP000183967"/>
    </source>
</evidence>
<evidence type="ECO:0000256" key="2">
    <source>
        <dbReference type="ARBA" id="ARBA00022603"/>
    </source>
</evidence>
<dbReference type="InterPro" id="IPR003742">
    <property type="entry name" value="RlmH-like"/>
</dbReference>
<dbReference type="Gene3D" id="3.40.1280.10">
    <property type="match status" value="1"/>
</dbReference>
<organism evidence="7 8">
    <name type="scientific">Caloranaerobacter azorensis DSM 13643</name>
    <dbReference type="NCBI Taxonomy" id="1121264"/>
    <lineage>
        <taxon>Bacteria</taxon>
        <taxon>Bacillati</taxon>
        <taxon>Bacillota</taxon>
        <taxon>Tissierellia</taxon>
        <taxon>Tissierellales</taxon>
        <taxon>Thermohalobacteraceae</taxon>
        <taxon>Caloranaerobacter</taxon>
    </lineage>
</organism>
<evidence type="ECO:0000256" key="5">
    <source>
        <dbReference type="ARBA" id="ARBA00038303"/>
    </source>
</evidence>
<dbReference type="EMBL" id="FQXO01000134">
    <property type="protein sequence ID" value="SHH89892.1"/>
    <property type="molecule type" value="Genomic_DNA"/>
</dbReference>
<accession>A0A1M5WR94</accession>
<comment type="subunit">
    <text evidence="6">Homodimer.</text>
</comment>
<dbReference type="EC" id="2.1.1.177" evidence="6"/>
<dbReference type="OrthoDB" id="9806643at2"/>
<keyword evidence="4 6" id="KW-0949">S-adenosyl-L-methionine</keyword>
<evidence type="ECO:0000256" key="3">
    <source>
        <dbReference type="ARBA" id="ARBA00022679"/>
    </source>
</evidence>
<keyword evidence="6" id="KW-0963">Cytoplasm</keyword>
<dbReference type="Pfam" id="PF02590">
    <property type="entry name" value="SPOUT_MTase"/>
    <property type="match status" value="1"/>
</dbReference>
<feature type="binding site" evidence="6">
    <location>
        <begin position="107"/>
        <end position="112"/>
    </location>
    <ligand>
        <name>S-adenosyl-L-methionine</name>
        <dbReference type="ChEBI" id="CHEBI:59789"/>
    </ligand>
</feature>
<comment type="function">
    <text evidence="6">Specifically methylates the pseudouridine at position 1915 (m3Psi1915) in 23S rRNA.</text>
</comment>
<comment type="caution">
    <text evidence="6">Lacks conserved residue(s) required for the propagation of feature annotation.</text>
</comment>
<comment type="subcellular location">
    <subcellularLocation>
        <location evidence="6">Cytoplasm</location>
    </subcellularLocation>
</comment>
<keyword evidence="8" id="KW-1185">Reference proteome</keyword>
<dbReference type="SUPFAM" id="SSF75217">
    <property type="entry name" value="alpha/beta knot"/>
    <property type="match status" value="1"/>
</dbReference>
<dbReference type="PANTHER" id="PTHR33603:SF1">
    <property type="entry name" value="RIBOSOMAL RNA LARGE SUBUNIT METHYLTRANSFERASE H"/>
    <property type="match status" value="1"/>
</dbReference>
<evidence type="ECO:0000313" key="7">
    <source>
        <dbReference type="EMBL" id="SHH89892.1"/>
    </source>
</evidence>
<dbReference type="PANTHER" id="PTHR33603">
    <property type="entry name" value="METHYLTRANSFERASE"/>
    <property type="match status" value="1"/>
</dbReference>
<dbReference type="CDD" id="cd18081">
    <property type="entry name" value="RlmH-like"/>
    <property type="match status" value="1"/>
</dbReference>
<dbReference type="RefSeq" id="WP_073198148.1">
    <property type="nucleotide sequence ID" value="NZ_FQXO01000134.1"/>
</dbReference>
<dbReference type="InterPro" id="IPR029028">
    <property type="entry name" value="Alpha/beta_knot_MTases"/>
</dbReference>
<dbReference type="InterPro" id="IPR029026">
    <property type="entry name" value="tRNA_m1G_MTases_N"/>
</dbReference>
<dbReference type="GO" id="GO:0070038">
    <property type="term" value="F:rRNA (pseudouridine-N3-)-methyltransferase activity"/>
    <property type="evidence" value="ECO:0007669"/>
    <property type="project" value="UniProtKB-UniRule"/>
</dbReference>
<dbReference type="GO" id="GO:0005737">
    <property type="term" value="C:cytoplasm"/>
    <property type="evidence" value="ECO:0007669"/>
    <property type="project" value="UniProtKB-SubCell"/>
</dbReference>
<keyword evidence="3 6" id="KW-0808">Transferase</keyword>
<dbReference type="HAMAP" id="MF_00658">
    <property type="entry name" value="23SrRNA_methyltr_H"/>
    <property type="match status" value="1"/>
</dbReference>
<gene>
    <name evidence="6" type="primary">rlmH</name>
    <name evidence="7" type="ORF">SAMN02745135_02598</name>
</gene>